<dbReference type="EMBL" id="CAUYUJ010021915">
    <property type="protein sequence ID" value="CAK0907754.1"/>
    <property type="molecule type" value="Genomic_DNA"/>
</dbReference>
<sequence>MDVSLGSGAAHVGALPVGERMNYAQYRQVGDGTSVRIAGRFFVKGLLTTVDGGVIVVDFGGALETPQDASFVEVLGTKAPGAELHAVGLVKFAPGQVDEALWNEAVKLAQLPQLRHLFAPIGGEARAAASDDGAPRGAGLAETQPLTSETQPLTEDQLRANAALLCPPTQLEFE</sequence>
<evidence type="ECO:0000313" key="6">
    <source>
        <dbReference type="EMBL" id="CAK0841095.1"/>
    </source>
</evidence>
<proteinExistence type="predicted"/>
<evidence type="ECO:0000313" key="8">
    <source>
        <dbReference type="EMBL" id="CAK0907754.1"/>
    </source>
</evidence>
<organism evidence="4 9">
    <name type="scientific">Prorocentrum cordatum</name>
    <dbReference type="NCBI Taxonomy" id="2364126"/>
    <lineage>
        <taxon>Eukaryota</taxon>
        <taxon>Sar</taxon>
        <taxon>Alveolata</taxon>
        <taxon>Dinophyceae</taxon>
        <taxon>Prorocentrales</taxon>
        <taxon>Prorocentraceae</taxon>
        <taxon>Prorocentrum</taxon>
    </lineage>
</organism>
<evidence type="ECO:0000256" key="1">
    <source>
        <dbReference type="SAM" id="MobiDB-lite"/>
    </source>
</evidence>
<dbReference type="EMBL" id="CAUYUJ010000734">
    <property type="protein sequence ID" value="CAK0792240.1"/>
    <property type="molecule type" value="Genomic_DNA"/>
</dbReference>
<evidence type="ECO:0000313" key="9">
    <source>
        <dbReference type="Proteomes" id="UP001189429"/>
    </source>
</evidence>
<keyword evidence="9" id="KW-1185">Reference proteome</keyword>
<comment type="caution">
    <text evidence="4">The sequence shown here is derived from an EMBL/GenBank/DDBJ whole genome shotgun (WGS) entry which is preliminary data.</text>
</comment>
<evidence type="ECO:0000313" key="2">
    <source>
        <dbReference type="EMBL" id="CAK0792240.1"/>
    </source>
</evidence>
<evidence type="ECO:0000313" key="4">
    <source>
        <dbReference type="EMBL" id="CAK0818678.1"/>
    </source>
</evidence>
<dbReference type="EMBL" id="CAUYUJ010011459">
    <property type="protein sequence ID" value="CAK0831813.1"/>
    <property type="molecule type" value="Genomic_DNA"/>
</dbReference>
<dbReference type="EMBL" id="CAUYUJ010006781">
    <property type="protein sequence ID" value="CAK0818678.1"/>
    <property type="molecule type" value="Genomic_DNA"/>
</dbReference>
<dbReference type="Proteomes" id="UP001189429">
    <property type="component" value="Unassembled WGS sequence"/>
</dbReference>
<gene>
    <name evidence="3" type="ORF">PCOR1329_LOCUS18822</name>
    <name evidence="4" type="ORF">PCOR1329_LOCUS20854</name>
    <name evidence="2" type="ORF">PCOR1329_LOCUS2889</name>
    <name evidence="5" type="ORF">PCOR1329_LOCUS30067</name>
    <name evidence="6" type="ORF">PCOR1329_LOCUS36386</name>
    <name evidence="7" type="ORF">PCOR1329_LOCUS78676</name>
    <name evidence="8" type="ORF">PCOR1329_LOCUS82672</name>
</gene>
<feature type="region of interest" description="Disordered" evidence="1">
    <location>
        <begin position="128"/>
        <end position="152"/>
    </location>
</feature>
<evidence type="ECO:0000313" key="3">
    <source>
        <dbReference type="EMBL" id="CAK0815566.1"/>
    </source>
</evidence>
<evidence type="ECO:0000313" key="7">
    <source>
        <dbReference type="EMBL" id="CAK0901884.1"/>
    </source>
</evidence>
<protein>
    <submittedName>
        <fullName evidence="4">Uncharacterized protein</fullName>
    </submittedName>
</protein>
<accession>A0ABN9RKD2</accession>
<name>A0ABN9RKD2_9DINO</name>
<dbReference type="EMBL" id="CAUYUJ010020993">
    <property type="protein sequence ID" value="CAK0901884.1"/>
    <property type="molecule type" value="Genomic_DNA"/>
</dbReference>
<evidence type="ECO:0000313" key="5">
    <source>
        <dbReference type="EMBL" id="CAK0831813.1"/>
    </source>
</evidence>
<reference evidence="4" key="1">
    <citation type="submission" date="2023-10" db="EMBL/GenBank/DDBJ databases">
        <authorList>
            <person name="Chen Y."/>
            <person name="Shah S."/>
            <person name="Dougan E. K."/>
            <person name="Thang M."/>
            <person name="Chan C."/>
        </authorList>
    </citation>
    <scope>NUCLEOTIDE SEQUENCE [LARGE SCALE GENOMIC DNA]</scope>
</reference>
<dbReference type="EMBL" id="CAUYUJ010014427">
    <property type="protein sequence ID" value="CAK0841095.1"/>
    <property type="molecule type" value="Genomic_DNA"/>
</dbReference>
<dbReference type="EMBL" id="CAUYUJ010005952">
    <property type="protein sequence ID" value="CAK0815566.1"/>
    <property type="molecule type" value="Genomic_DNA"/>
</dbReference>